<dbReference type="Gene3D" id="3.30.450.40">
    <property type="match status" value="1"/>
</dbReference>
<dbReference type="Pfam" id="PF04340">
    <property type="entry name" value="DUF484"/>
    <property type="match status" value="1"/>
</dbReference>
<dbReference type="InterPro" id="IPR029016">
    <property type="entry name" value="GAF-like_dom_sf"/>
</dbReference>
<proteinExistence type="predicted"/>
<evidence type="ECO:0000313" key="1">
    <source>
        <dbReference type="EMBL" id="GGF72651.1"/>
    </source>
</evidence>
<dbReference type="EMBL" id="BMHV01000025">
    <property type="protein sequence ID" value="GGF72651.1"/>
    <property type="molecule type" value="Genomic_DNA"/>
</dbReference>
<accession>A0A917C560</accession>
<gene>
    <name evidence="1" type="ORF">GCM10011332_28270</name>
</gene>
<comment type="caution">
    <text evidence="1">The sequence shown here is derived from an EMBL/GenBank/DDBJ whole genome shotgun (WGS) entry which is preliminary data.</text>
</comment>
<dbReference type="AlphaFoldDB" id="A0A917C560"/>
<keyword evidence="2" id="KW-1185">Reference proteome</keyword>
<evidence type="ECO:0000313" key="2">
    <source>
        <dbReference type="Proteomes" id="UP000632498"/>
    </source>
</evidence>
<name>A0A917C560_9PROT</name>
<sequence>MTTNSRDKHICNDLGDNDIIAYLKKHPDFFVQNPNILEVMELPARYSGEQIVDLQHEALKRLRARQDVLVDNSRTNMSIQTATHEAVLAMMEARSLDEFIGIVQDELPVLLDIDMAAVALEGAVEAIDMSADGMPVLLPNGEVQKRLGDSDVQLIARVESGDPLFGAARDLVRSVALARLYPSEVMPTGLLILGARDENMFHPHQGTELITFMARVAEILVEKWLEQGELDD</sequence>
<reference evidence="1" key="1">
    <citation type="journal article" date="2014" name="Int. J. Syst. Evol. Microbiol.">
        <title>Complete genome sequence of Corynebacterium casei LMG S-19264T (=DSM 44701T), isolated from a smear-ripened cheese.</title>
        <authorList>
            <consortium name="US DOE Joint Genome Institute (JGI-PGF)"/>
            <person name="Walter F."/>
            <person name="Albersmeier A."/>
            <person name="Kalinowski J."/>
            <person name="Ruckert C."/>
        </authorList>
    </citation>
    <scope>NUCLEOTIDE SEQUENCE</scope>
    <source>
        <strain evidence="1">CGMCC 1.15254</strain>
    </source>
</reference>
<organism evidence="1 2">
    <name type="scientific">Terasakiella brassicae</name>
    <dbReference type="NCBI Taxonomy" id="1634917"/>
    <lineage>
        <taxon>Bacteria</taxon>
        <taxon>Pseudomonadati</taxon>
        <taxon>Pseudomonadota</taxon>
        <taxon>Alphaproteobacteria</taxon>
        <taxon>Rhodospirillales</taxon>
        <taxon>Terasakiellaceae</taxon>
        <taxon>Terasakiella</taxon>
    </lineage>
</organism>
<reference evidence="1" key="2">
    <citation type="submission" date="2020-09" db="EMBL/GenBank/DDBJ databases">
        <authorList>
            <person name="Sun Q."/>
            <person name="Zhou Y."/>
        </authorList>
    </citation>
    <scope>NUCLEOTIDE SEQUENCE</scope>
    <source>
        <strain evidence="1">CGMCC 1.15254</strain>
    </source>
</reference>
<dbReference type="InterPro" id="IPR007435">
    <property type="entry name" value="DUF484"/>
</dbReference>
<dbReference type="PANTHER" id="PTHR38765:SF1">
    <property type="entry name" value="DUF484 DOMAIN-CONTAINING PROTEIN"/>
    <property type="match status" value="1"/>
</dbReference>
<dbReference type="Proteomes" id="UP000632498">
    <property type="component" value="Unassembled WGS sequence"/>
</dbReference>
<dbReference type="RefSeq" id="WP_188666428.1">
    <property type="nucleotide sequence ID" value="NZ_BMHV01000025.1"/>
</dbReference>
<evidence type="ECO:0008006" key="3">
    <source>
        <dbReference type="Google" id="ProtNLM"/>
    </source>
</evidence>
<dbReference type="PANTHER" id="PTHR38765">
    <property type="entry name" value="DUF484 DOMAIN-CONTAINING PROTEIN"/>
    <property type="match status" value="1"/>
</dbReference>
<protein>
    <recommendedName>
        <fullName evidence="3">DUF484 domain-containing protein</fullName>
    </recommendedName>
</protein>